<dbReference type="Proteomes" id="UP000318017">
    <property type="component" value="Chromosome"/>
</dbReference>
<dbReference type="AlphaFoldDB" id="A0A518GAY4"/>
<keyword evidence="2 4" id="KW-0810">Translation regulation</keyword>
<comment type="function">
    <text evidence="4">A translational regulator that binds mRNA to regulate translation initiation and/or mRNA stability. Usually binds in the 5'-UTR at or near the Shine-Dalgarno sequence preventing ribosome-binding, thus repressing translation. Its main target seems to be the major flagellin gene, while its function is anatagonized by FliW.</text>
</comment>
<name>A0A518GAY4_9BACT</name>
<dbReference type="KEGG" id="ahel:Q31a_40270"/>
<sequence>MLVLSRKIGEKLVIGDNITVEVVRISGNRITLGLAAPAEVKILRGELTQNQAKSSLQEEAVPQPLLLQAS</sequence>
<keyword evidence="6" id="KW-1185">Reference proteome</keyword>
<organism evidence="5 6">
    <name type="scientific">Aureliella helgolandensis</name>
    <dbReference type="NCBI Taxonomy" id="2527968"/>
    <lineage>
        <taxon>Bacteria</taxon>
        <taxon>Pseudomonadati</taxon>
        <taxon>Planctomycetota</taxon>
        <taxon>Planctomycetia</taxon>
        <taxon>Pirellulales</taxon>
        <taxon>Pirellulaceae</taxon>
        <taxon>Aureliella</taxon>
    </lineage>
</organism>
<comment type="similarity">
    <text evidence="4">Belongs to the CsrA/RsmA family.</text>
</comment>
<dbReference type="Gene3D" id="2.60.40.4380">
    <property type="entry name" value="Translational regulator CsrA"/>
    <property type="match status" value="1"/>
</dbReference>
<dbReference type="SUPFAM" id="SSF117130">
    <property type="entry name" value="CsrA-like"/>
    <property type="match status" value="1"/>
</dbReference>
<evidence type="ECO:0000313" key="6">
    <source>
        <dbReference type="Proteomes" id="UP000318017"/>
    </source>
</evidence>
<dbReference type="OrthoDB" id="289081at2"/>
<dbReference type="GO" id="GO:0006402">
    <property type="term" value="P:mRNA catabolic process"/>
    <property type="evidence" value="ECO:0007669"/>
    <property type="project" value="InterPro"/>
</dbReference>
<dbReference type="InterPro" id="IPR036107">
    <property type="entry name" value="CsrA_sf"/>
</dbReference>
<evidence type="ECO:0000313" key="5">
    <source>
        <dbReference type="EMBL" id="QDV25700.1"/>
    </source>
</evidence>
<evidence type="ECO:0000256" key="3">
    <source>
        <dbReference type="ARBA" id="ARBA00022884"/>
    </source>
</evidence>
<accession>A0A518GAY4</accession>
<dbReference type="EMBL" id="CP036298">
    <property type="protein sequence ID" value="QDV25700.1"/>
    <property type="molecule type" value="Genomic_DNA"/>
</dbReference>
<dbReference type="GO" id="GO:0005829">
    <property type="term" value="C:cytosol"/>
    <property type="evidence" value="ECO:0007669"/>
    <property type="project" value="TreeGrafter"/>
</dbReference>
<comment type="subunit">
    <text evidence="4">Homodimer; the beta-strands of each monomer intercalate to form a hydrophobic core, while the alpha-helices form wings that extend away from the core.</text>
</comment>
<comment type="subcellular location">
    <subcellularLocation>
        <location evidence="4">Cytoplasm</location>
    </subcellularLocation>
</comment>
<dbReference type="GO" id="GO:0044781">
    <property type="term" value="P:bacterial-type flagellum organization"/>
    <property type="evidence" value="ECO:0007669"/>
    <property type="project" value="UniProtKB-KW"/>
</dbReference>
<dbReference type="GO" id="GO:0048027">
    <property type="term" value="F:mRNA 5'-UTR binding"/>
    <property type="evidence" value="ECO:0007669"/>
    <property type="project" value="UniProtKB-UniRule"/>
</dbReference>
<gene>
    <name evidence="4" type="primary">csrA</name>
    <name evidence="5" type="ORF">Q31a_40270</name>
</gene>
<keyword evidence="4" id="KW-0678">Repressor</keyword>
<dbReference type="GO" id="GO:0045947">
    <property type="term" value="P:negative regulation of translational initiation"/>
    <property type="evidence" value="ECO:0007669"/>
    <property type="project" value="UniProtKB-UniRule"/>
</dbReference>
<evidence type="ECO:0000256" key="1">
    <source>
        <dbReference type="ARBA" id="ARBA00022490"/>
    </source>
</evidence>
<dbReference type="InterPro" id="IPR003751">
    <property type="entry name" value="CsrA"/>
</dbReference>
<dbReference type="GO" id="GO:1902208">
    <property type="term" value="P:regulation of bacterial-type flagellum assembly"/>
    <property type="evidence" value="ECO:0007669"/>
    <property type="project" value="UniProtKB-UniRule"/>
</dbReference>
<dbReference type="PANTHER" id="PTHR34984:SF1">
    <property type="entry name" value="CARBON STORAGE REGULATOR"/>
    <property type="match status" value="1"/>
</dbReference>
<dbReference type="GO" id="GO:0006109">
    <property type="term" value="P:regulation of carbohydrate metabolic process"/>
    <property type="evidence" value="ECO:0007669"/>
    <property type="project" value="InterPro"/>
</dbReference>
<reference evidence="5 6" key="1">
    <citation type="submission" date="2019-02" db="EMBL/GenBank/DDBJ databases">
        <title>Deep-cultivation of Planctomycetes and their phenomic and genomic characterization uncovers novel biology.</title>
        <authorList>
            <person name="Wiegand S."/>
            <person name="Jogler M."/>
            <person name="Boedeker C."/>
            <person name="Pinto D."/>
            <person name="Vollmers J."/>
            <person name="Rivas-Marin E."/>
            <person name="Kohn T."/>
            <person name="Peeters S.H."/>
            <person name="Heuer A."/>
            <person name="Rast P."/>
            <person name="Oberbeckmann S."/>
            <person name="Bunk B."/>
            <person name="Jeske O."/>
            <person name="Meyerdierks A."/>
            <person name="Storesund J.E."/>
            <person name="Kallscheuer N."/>
            <person name="Luecker S."/>
            <person name="Lage O.M."/>
            <person name="Pohl T."/>
            <person name="Merkel B.J."/>
            <person name="Hornburger P."/>
            <person name="Mueller R.-W."/>
            <person name="Bruemmer F."/>
            <person name="Labrenz M."/>
            <person name="Spormann A.M."/>
            <person name="Op den Camp H."/>
            <person name="Overmann J."/>
            <person name="Amann R."/>
            <person name="Jetten M.S.M."/>
            <person name="Mascher T."/>
            <person name="Medema M.H."/>
            <person name="Devos D.P."/>
            <person name="Kaster A.-K."/>
            <person name="Ovreas L."/>
            <person name="Rohde M."/>
            <person name="Galperin M.Y."/>
            <person name="Jogler C."/>
        </authorList>
    </citation>
    <scope>NUCLEOTIDE SEQUENCE [LARGE SCALE GENOMIC DNA]</scope>
    <source>
        <strain evidence="5 6">Q31a</strain>
    </source>
</reference>
<evidence type="ECO:0000256" key="4">
    <source>
        <dbReference type="HAMAP-Rule" id="MF_00167"/>
    </source>
</evidence>
<evidence type="ECO:0000256" key="2">
    <source>
        <dbReference type="ARBA" id="ARBA00022845"/>
    </source>
</evidence>
<protein>
    <recommendedName>
        <fullName evidence="4">Translational regulator CsrA</fullName>
    </recommendedName>
</protein>
<dbReference type="HAMAP" id="MF_00167">
    <property type="entry name" value="CsrA"/>
    <property type="match status" value="1"/>
</dbReference>
<dbReference type="RefSeq" id="WP_145081152.1">
    <property type="nucleotide sequence ID" value="NZ_CP036298.1"/>
</dbReference>
<proteinExistence type="inferred from homology"/>
<keyword evidence="1 4" id="KW-0963">Cytoplasm</keyword>
<keyword evidence="3 4" id="KW-0694">RNA-binding</keyword>
<dbReference type="Pfam" id="PF02599">
    <property type="entry name" value="CsrA"/>
    <property type="match status" value="1"/>
</dbReference>
<dbReference type="PANTHER" id="PTHR34984">
    <property type="entry name" value="CARBON STORAGE REGULATOR"/>
    <property type="match status" value="1"/>
</dbReference>
<keyword evidence="4" id="KW-1005">Bacterial flagellum biogenesis</keyword>